<dbReference type="SUPFAM" id="SSF52091">
    <property type="entry name" value="SpoIIaa-like"/>
    <property type="match status" value="1"/>
</dbReference>
<dbReference type="InterPro" id="IPR051932">
    <property type="entry name" value="Bact_StressResp_Reg"/>
</dbReference>
<dbReference type="PANTHER" id="PTHR33745">
    <property type="entry name" value="RSBT ANTAGONIST PROTEIN RSBS-RELATED"/>
    <property type="match status" value="1"/>
</dbReference>
<gene>
    <name evidence="4" type="primary">rsbRA</name>
    <name evidence="4" type="ORF">Thiowin_00850</name>
</gene>
<dbReference type="EMBL" id="CP121472">
    <property type="protein sequence ID" value="WPL15920.1"/>
    <property type="molecule type" value="Genomic_DNA"/>
</dbReference>
<keyword evidence="1" id="KW-0597">Phosphoprotein</keyword>
<protein>
    <submittedName>
        <fullName evidence="4">Stressosome protein RsbRA</fullName>
    </submittedName>
</protein>
<accession>A0ABZ0S4C9</accession>
<organism evidence="4 5">
    <name type="scientific">Thiorhodovibrio winogradskyi</name>
    <dbReference type="NCBI Taxonomy" id="77007"/>
    <lineage>
        <taxon>Bacteria</taxon>
        <taxon>Pseudomonadati</taxon>
        <taxon>Pseudomonadota</taxon>
        <taxon>Gammaproteobacteria</taxon>
        <taxon>Chromatiales</taxon>
        <taxon>Chromatiaceae</taxon>
        <taxon>Thiorhodovibrio</taxon>
    </lineage>
</organism>
<dbReference type="Gene3D" id="3.30.750.24">
    <property type="entry name" value="STAS domain"/>
    <property type="match status" value="1"/>
</dbReference>
<name>A0ABZ0S4C9_9GAMM</name>
<dbReference type="CDD" id="cd07041">
    <property type="entry name" value="STAS_RsbR_RsbS_like"/>
    <property type="match status" value="1"/>
</dbReference>
<feature type="domain" description="STAS" evidence="3">
    <location>
        <begin position="148"/>
        <end position="263"/>
    </location>
</feature>
<feature type="region of interest" description="Disordered" evidence="2">
    <location>
        <begin position="279"/>
        <end position="301"/>
    </location>
</feature>
<evidence type="ECO:0000256" key="2">
    <source>
        <dbReference type="SAM" id="MobiDB-lite"/>
    </source>
</evidence>
<dbReference type="InterPro" id="IPR002645">
    <property type="entry name" value="STAS_dom"/>
</dbReference>
<evidence type="ECO:0000313" key="4">
    <source>
        <dbReference type="EMBL" id="WPL15920.1"/>
    </source>
</evidence>
<sequence>MTSLFDQLQDTALLDEWRQGLPATTRSTGLDTRELLAPLYLAIMKELKDHEPPFALAEAPAALTEALRAWVAAPARTGGSPTEPIVALLGLKQLLLREIGARAPAELSTALARFERVFDALTLLTFETFAAVRERLINAQSASLMELSTPVLRLWHQVLLLPLIGVVDTQRASQITESLLEAIVQYEARVTILDLSGVPVLDTSVAQHLMKTIDAARLLGTRIVMTGISPEGAQTLTKLGIRFNDVISRATLRAGIAEALLMVGRRIAPLSGAGTTAVPMGPPVLPTTLPPAMPPRGGQAS</sequence>
<proteinExistence type="predicted"/>
<reference evidence="4 5" key="1">
    <citation type="journal article" date="2023" name="Microorganisms">
        <title>Thiorhodovibrio frisius and Trv. litoralis spp. nov., Two Novel Members from a Clade of Fastidious Purple Sulfur Bacteria That Exhibit Unique Red-Shifted Light-Harvesting Capabilities.</title>
        <authorList>
            <person name="Methner A."/>
            <person name="Kuzyk S.B."/>
            <person name="Petersen J."/>
            <person name="Bauer S."/>
            <person name="Brinkmann H."/>
            <person name="Sichau K."/>
            <person name="Wanner G."/>
            <person name="Wolf J."/>
            <person name="Neumann-Schaal M."/>
            <person name="Henke P."/>
            <person name="Tank M."/>
            <person name="Sproer C."/>
            <person name="Bunk B."/>
            <person name="Overmann J."/>
        </authorList>
    </citation>
    <scope>NUCLEOTIDE SEQUENCE [LARGE SCALE GENOMIC DNA]</scope>
    <source>
        <strain evidence="4 5">DSM 6702</strain>
    </source>
</reference>
<evidence type="ECO:0000259" key="3">
    <source>
        <dbReference type="PROSITE" id="PS50801"/>
    </source>
</evidence>
<evidence type="ECO:0000256" key="1">
    <source>
        <dbReference type="ARBA" id="ARBA00022553"/>
    </source>
</evidence>
<keyword evidence="5" id="KW-1185">Reference proteome</keyword>
<dbReference type="PANTHER" id="PTHR33745:SF3">
    <property type="entry name" value="RSBT CO-ANTAGONIST PROTEIN RSBRC"/>
    <property type="match status" value="1"/>
</dbReference>
<dbReference type="Proteomes" id="UP001432180">
    <property type="component" value="Chromosome"/>
</dbReference>
<feature type="compositionally biased region" description="Pro residues" evidence="2">
    <location>
        <begin position="280"/>
        <end position="294"/>
    </location>
</feature>
<evidence type="ECO:0000313" key="5">
    <source>
        <dbReference type="Proteomes" id="UP001432180"/>
    </source>
</evidence>
<dbReference type="InterPro" id="IPR036513">
    <property type="entry name" value="STAS_dom_sf"/>
</dbReference>
<dbReference type="PROSITE" id="PS50801">
    <property type="entry name" value="STAS"/>
    <property type="match status" value="1"/>
</dbReference>
<dbReference type="RefSeq" id="WP_328986470.1">
    <property type="nucleotide sequence ID" value="NZ_CP121472.1"/>
</dbReference>
<dbReference type="Pfam" id="PF01740">
    <property type="entry name" value="STAS"/>
    <property type="match status" value="1"/>
</dbReference>